<organism evidence="1 2">
    <name type="scientific">Brachybacterium phenoliresistens</name>
    <dbReference type="NCBI Taxonomy" id="396014"/>
    <lineage>
        <taxon>Bacteria</taxon>
        <taxon>Bacillati</taxon>
        <taxon>Actinomycetota</taxon>
        <taxon>Actinomycetes</taxon>
        <taxon>Micrococcales</taxon>
        <taxon>Dermabacteraceae</taxon>
        <taxon>Brachybacterium</taxon>
    </lineage>
</organism>
<protein>
    <recommendedName>
        <fullName evidence="3">Lipoprotein</fullName>
    </recommendedName>
</protein>
<evidence type="ECO:0008006" key="3">
    <source>
        <dbReference type="Google" id="ProtNLM"/>
    </source>
</evidence>
<dbReference type="EMBL" id="JDYK01000015">
    <property type="protein sequence ID" value="EWS80492.1"/>
    <property type="molecule type" value="Genomic_DNA"/>
</dbReference>
<dbReference type="Proteomes" id="UP000023067">
    <property type="component" value="Unassembled WGS sequence"/>
</dbReference>
<accession>Z9JRV9</accession>
<evidence type="ECO:0000313" key="1">
    <source>
        <dbReference type="EMBL" id="EWS80492.1"/>
    </source>
</evidence>
<name>Z9JRV9_9MICO</name>
<keyword evidence="2" id="KW-1185">Reference proteome</keyword>
<reference evidence="1 2" key="1">
    <citation type="submission" date="2014-02" db="EMBL/GenBank/DDBJ databases">
        <title>Genome sequence of Brachybacterium phenoliresistens strain W13A50.</title>
        <authorList>
            <person name="Wang X."/>
        </authorList>
    </citation>
    <scope>NUCLEOTIDE SEQUENCE [LARGE SCALE GENOMIC DNA]</scope>
    <source>
        <strain evidence="1 2">W13A50</strain>
    </source>
</reference>
<comment type="caution">
    <text evidence="1">The sequence shown here is derived from an EMBL/GenBank/DDBJ whole genome shotgun (WGS) entry which is preliminary data.</text>
</comment>
<dbReference type="eggNOG" id="ENOG5031E13">
    <property type="taxonomic scope" value="Bacteria"/>
</dbReference>
<dbReference type="RefSeq" id="WP_038373435.1">
    <property type="nucleotide sequence ID" value="NZ_KK069999.1"/>
</dbReference>
<dbReference type="PATRIC" id="fig|396014.3.peg.2767"/>
<gene>
    <name evidence="1" type="ORF">BF93_03680</name>
</gene>
<sequence length="172" mass="17999">MMRRDPRPGSTEARLGAAALVAAALLALAGCSGGQPIPAQDVVAHYDEVAADAAAAGAAGGREFELQATTRTVAERDGDCLYRAGDWTSSVPFDGSASDEGAWDEYVAPYEDVLREHGFGGFGPVARRGALHYAEARDEHGAIFTIDAQGRFSISDARVETDRCTPEALGLA</sequence>
<proteinExistence type="predicted"/>
<evidence type="ECO:0000313" key="2">
    <source>
        <dbReference type="Proteomes" id="UP000023067"/>
    </source>
</evidence>
<dbReference type="HOGENOM" id="CLU_132501_0_0_11"/>
<dbReference type="PROSITE" id="PS51257">
    <property type="entry name" value="PROKAR_LIPOPROTEIN"/>
    <property type="match status" value="1"/>
</dbReference>
<dbReference type="AlphaFoldDB" id="Z9JRV9"/>
<dbReference type="OrthoDB" id="4794280at2"/>
<dbReference type="STRING" id="396014.BF93_03680"/>